<gene>
    <name evidence="1" type="ORF">G5714_022985</name>
</gene>
<proteinExistence type="predicted"/>
<keyword evidence="2" id="KW-1185">Reference proteome</keyword>
<protein>
    <submittedName>
        <fullName evidence="1">Uncharacterized protein</fullName>
    </submittedName>
</protein>
<dbReference type="EMBL" id="JAAMOB010000023">
    <property type="protein sequence ID" value="KAF4097016.1"/>
    <property type="molecule type" value="Genomic_DNA"/>
</dbReference>
<name>A0A7J6BQ35_9TELE</name>
<reference evidence="1 2" key="1">
    <citation type="submission" date="2020-04" db="EMBL/GenBank/DDBJ databases">
        <title>Chromosome-level genome assembly of a cyprinid fish Onychostoma macrolepis by integration of Nanopore Sequencing, Bionano and Hi-C technology.</title>
        <authorList>
            <person name="Wang D."/>
        </authorList>
    </citation>
    <scope>NUCLEOTIDE SEQUENCE [LARGE SCALE GENOMIC DNA]</scope>
    <source>
        <strain evidence="1">SWU-2019</strain>
        <tissue evidence="1">Muscle</tissue>
    </source>
</reference>
<evidence type="ECO:0000313" key="1">
    <source>
        <dbReference type="EMBL" id="KAF4097016.1"/>
    </source>
</evidence>
<organism evidence="1 2">
    <name type="scientific">Onychostoma macrolepis</name>
    <dbReference type="NCBI Taxonomy" id="369639"/>
    <lineage>
        <taxon>Eukaryota</taxon>
        <taxon>Metazoa</taxon>
        <taxon>Chordata</taxon>
        <taxon>Craniata</taxon>
        <taxon>Vertebrata</taxon>
        <taxon>Euteleostomi</taxon>
        <taxon>Actinopterygii</taxon>
        <taxon>Neopterygii</taxon>
        <taxon>Teleostei</taxon>
        <taxon>Ostariophysi</taxon>
        <taxon>Cypriniformes</taxon>
        <taxon>Cyprinidae</taxon>
        <taxon>Acrossocheilinae</taxon>
        <taxon>Onychostoma</taxon>
    </lineage>
</organism>
<sequence>MPFRFTSVLLRFALETASKIPEQINQSEDGPFSMFTFQSHMTISAHSYPFTADKLKAKSSTGVFLSMDLSIFGHNLGCD</sequence>
<evidence type="ECO:0000313" key="2">
    <source>
        <dbReference type="Proteomes" id="UP000579812"/>
    </source>
</evidence>
<dbReference type="AlphaFoldDB" id="A0A7J6BQ35"/>
<dbReference type="Proteomes" id="UP000579812">
    <property type="component" value="Unassembled WGS sequence"/>
</dbReference>
<accession>A0A7J6BQ35</accession>
<comment type="caution">
    <text evidence="1">The sequence shown here is derived from an EMBL/GenBank/DDBJ whole genome shotgun (WGS) entry which is preliminary data.</text>
</comment>